<evidence type="ECO:0000259" key="5">
    <source>
        <dbReference type="Pfam" id="PF04073"/>
    </source>
</evidence>
<evidence type="ECO:0000256" key="1">
    <source>
        <dbReference type="ARBA" id="ARBA00009798"/>
    </source>
</evidence>
<dbReference type="Proteomes" id="UP001432099">
    <property type="component" value="Chromosome"/>
</dbReference>
<dbReference type="InterPro" id="IPR007214">
    <property type="entry name" value="YbaK/aa-tRNA-synth-assoc-dom"/>
</dbReference>
<evidence type="ECO:0000313" key="6">
    <source>
        <dbReference type="EMBL" id="BEH90831.1"/>
    </source>
</evidence>
<organism evidence="6 7">
    <name type="scientific">Turicibacter faecis</name>
    <dbReference type="NCBI Taxonomy" id="2963365"/>
    <lineage>
        <taxon>Bacteria</taxon>
        <taxon>Bacillati</taxon>
        <taxon>Bacillota</taxon>
        <taxon>Erysipelotrichia</taxon>
        <taxon>Erysipelotrichales</taxon>
        <taxon>Turicibacteraceae</taxon>
        <taxon>Turicibacter</taxon>
    </lineage>
</organism>
<dbReference type="NCBIfam" id="TIGR00011">
    <property type="entry name" value="YbaK_EbsC"/>
    <property type="match status" value="1"/>
</dbReference>
<evidence type="ECO:0000256" key="4">
    <source>
        <dbReference type="PIRNR" id="PIRNR006181"/>
    </source>
</evidence>
<reference evidence="6" key="1">
    <citation type="journal article" date="2024" name="Int. J. Syst. Evol. Microbiol.">
        <title>Turicibacter faecis sp. nov., isolated from faeces of heart failure mouse model.</title>
        <authorList>
            <person name="Imamura Y."/>
            <person name="Motooka D."/>
            <person name="Nakajima Y."/>
            <person name="Ito S."/>
            <person name="Kitakaze M."/>
            <person name="Iida T."/>
            <person name="Nakamura S."/>
        </authorList>
    </citation>
    <scope>NUCLEOTIDE SEQUENCE</scope>
    <source>
        <strain evidence="6">TC023</strain>
    </source>
</reference>
<sequence>MSKVKTNAMRWLDQHKIGYDVLAYEVKDGAVDGISVAAKVGRPVEVVFKTLVTRGASKAIYVFVIPVAKELDLKKAAKAVNEKKIELIAVNEINKLTGYIRGGCSPIGMKKSYPTLIDSTAMALPTFIVSAGKIGFQLELDPQVLSRLLDAQFLEVTMED</sequence>
<evidence type="ECO:0000313" key="7">
    <source>
        <dbReference type="Proteomes" id="UP001432099"/>
    </source>
</evidence>
<dbReference type="EMBL" id="AP028127">
    <property type="protein sequence ID" value="BEH90831.1"/>
    <property type="molecule type" value="Genomic_DNA"/>
</dbReference>
<dbReference type="PIRSF" id="PIRSF006181">
    <property type="entry name" value="EbsC_YbaK"/>
    <property type="match status" value="1"/>
</dbReference>
<name>A0ABM8IMA2_9FIRM</name>
<dbReference type="Gene3D" id="3.90.960.10">
    <property type="entry name" value="YbaK/aminoacyl-tRNA synthetase-associated domain"/>
    <property type="match status" value="1"/>
</dbReference>
<dbReference type="CDD" id="cd00002">
    <property type="entry name" value="YbaK_deacylase"/>
    <property type="match status" value="1"/>
</dbReference>
<accession>A0ABM8IMA2</accession>
<dbReference type="InterPro" id="IPR036754">
    <property type="entry name" value="YbaK/aa-tRNA-synt-asso_dom_sf"/>
</dbReference>
<keyword evidence="2 4" id="KW-0648">Protein biosynthesis</keyword>
<dbReference type="PANTHER" id="PTHR30411">
    <property type="entry name" value="CYTOPLASMIC PROTEIN"/>
    <property type="match status" value="1"/>
</dbReference>
<dbReference type="EC" id="4.2.-.-" evidence="4"/>
<comment type="similarity">
    <text evidence="1 4">Belongs to the prolyl-tRNA editing family. YbaK/EbsC subfamily.</text>
</comment>
<gene>
    <name evidence="6" type="ORF">T23_09330</name>
</gene>
<keyword evidence="7" id="KW-1185">Reference proteome</keyword>
<dbReference type="InterPro" id="IPR004369">
    <property type="entry name" value="Prolyl-tRNA_editing_YbaK/EbsC"/>
</dbReference>
<dbReference type="Pfam" id="PF04073">
    <property type="entry name" value="tRNA_edit"/>
    <property type="match status" value="1"/>
</dbReference>
<feature type="domain" description="YbaK/aminoacyl-tRNA synthetase-associated" evidence="5">
    <location>
        <begin position="36"/>
        <end position="147"/>
    </location>
</feature>
<protein>
    <recommendedName>
        <fullName evidence="4">Cys-tRNA(Pro)/Cys-tRNA(Cys) deacylase</fullName>
        <ecNumber evidence="4">4.2.-.-</ecNumber>
    </recommendedName>
</protein>
<dbReference type="PANTHER" id="PTHR30411:SF0">
    <property type="entry name" value="CYS-TRNA(PRO)_CYS-TRNA(CYS) DEACYLASE YBAK"/>
    <property type="match status" value="1"/>
</dbReference>
<proteinExistence type="inferred from homology"/>
<dbReference type="SUPFAM" id="SSF55826">
    <property type="entry name" value="YbaK/ProRS associated domain"/>
    <property type="match status" value="1"/>
</dbReference>
<keyword evidence="3 4" id="KW-0456">Lyase</keyword>
<dbReference type="RefSeq" id="WP_161832595.1">
    <property type="nucleotide sequence ID" value="NZ_AP028127.1"/>
</dbReference>
<evidence type="ECO:0000256" key="3">
    <source>
        <dbReference type="ARBA" id="ARBA00023239"/>
    </source>
</evidence>
<evidence type="ECO:0000256" key="2">
    <source>
        <dbReference type="ARBA" id="ARBA00022917"/>
    </source>
</evidence>